<dbReference type="InterPro" id="IPR047288">
    <property type="entry name" value="Tudor_SGF29_rpt1"/>
</dbReference>
<protein>
    <recommendedName>
        <fullName evidence="6">SGF29 C-terminal domain-containing protein</fullName>
    </recommendedName>
</protein>
<dbReference type="OrthoDB" id="10265994at2759"/>
<keyword evidence="3" id="KW-0804">Transcription</keyword>
<dbReference type="Proteomes" id="UP000242146">
    <property type="component" value="Unassembled WGS sequence"/>
</dbReference>
<dbReference type="CDD" id="cd20393">
    <property type="entry name" value="Tudor_SGF29_rpt1"/>
    <property type="match status" value="1"/>
</dbReference>
<dbReference type="EMBL" id="MCGT01000011">
    <property type="protein sequence ID" value="ORX55642.1"/>
    <property type="molecule type" value="Genomic_DNA"/>
</dbReference>
<evidence type="ECO:0000259" key="6">
    <source>
        <dbReference type="PROSITE" id="PS51518"/>
    </source>
</evidence>
<evidence type="ECO:0000256" key="3">
    <source>
        <dbReference type="ARBA" id="ARBA00023163"/>
    </source>
</evidence>
<comment type="caution">
    <text evidence="7">The sequence shown here is derived from an EMBL/GenBank/DDBJ whole genome shotgun (WGS) entry which is preliminary data.</text>
</comment>
<reference evidence="7 8" key="1">
    <citation type="submission" date="2016-07" db="EMBL/GenBank/DDBJ databases">
        <title>Pervasive Adenine N6-methylation of Active Genes in Fungi.</title>
        <authorList>
            <consortium name="DOE Joint Genome Institute"/>
            <person name="Mondo S.J."/>
            <person name="Dannebaum R.O."/>
            <person name="Kuo R.C."/>
            <person name="Labutti K."/>
            <person name="Haridas S."/>
            <person name="Kuo A."/>
            <person name="Salamov A."/>
            <person name="Ahrendt S.R."/>
            <person name="Lipzen A."/>
            <person name="Sullivan W."/>
            <person name="Andreopoulos W.B."/>
            <person name="Clum A."/>
            <person name="Lindquist E."/>
            <person name="Daum C."/>
            <person name="Ramamoorthy G.K."/>
            <person name="Gryganskyi A."/>
            <person name="Culley D."/>
            <person name="Magnuson J.K."/>
            <person name="James T.Y."/>
            <person name="O'Malley M.A."/>
            <person name="Stajich J.E."/>
            <person name="Spatafora J.W."/>
            <person name="Visel A."/>
            <person name="Grigoriev I.V."/>
        </authorList>
    </citation>
    <scope>NUCLEOTIDE SEQUENCE [LARGE SCALE GENOMIC DNA]</scope>
    <source>
        <strain evidence="7 8">NRRL 3301</strain>
    </source>
</reference>
<dbReference type="InterPro" id="IPR010750">
    <property type="entry name" value="SGF29_tudor-like_dom"/>
</dbReference>
<feature type="domain" description="SGF29 C-terminal" evidence="6">
    <location>
        <begin position="130"/>
        <end position="256"/>
    </location>
</feature>
<dbReference type="PANTHER" id="PTHR21539">
    <property type="entry name" value="SAGA-ASSOCIATED FACTOR 29"/>
    <property type="match status" value="1"/>
</dbReference>
<comment type="subcellular location">
    <subcellularLocation>
        <location evidence="1">Nucleus</location>
    </subcellularLocation>
</comment>
<sequence length="256" mass="28707">MDRKSRTSRSASLEDEELSLWKEICTSLVKLETIQRDTSEVITNINKVHGSQSLENGVTSALQQKLRGYYKEGITLSTNEVKTIKDIIEKVSVLNALRNASEYSNDGKRKKRRHDEEKVANNGSSAKKSKSQHLGIGISVAAKLPQETKDARNEEWILATIIAYHADTNRYDVEDVDQDETGKKPKTDPRPEISAGRHVLALYPGTTCFYKAIVVSPPSKNKEINEIGVYKVQFEDDNNEIKFASPSNVLEMPKAK</sequence>
<dbReference type="GO" id="GO:0005634">
    <property type="term" value="C:nucleus"/>
    <property type="evidence" value="ECO:0007669"/>
    <property type="project" value="UniProtKB-SubCell"/>
</dbReference>
<feature type="region of interest" description="Disordered" evidence="5">
    <location>
        <begin position="103"/>
        <end position="132"/>
    </location>
</feature>
<dbReference type="STRING" id="101127.A0A1X2GL86"/>
<dbReference type="PANTHER" id="PTHR21539:SF0">
    <property type="entry name" value="SAGA-ASSOCIATED FACTOR 29"/>
    <property type="match status" value="1"/>
</dbReference>
<evidence type="ECO:0000313" key="7">
    <source>
        <dbReference type="EMBL" id="ORX55642.1"/>
    </source>
</evidence>
<evidence type="ECO:0000256" key="5">
    <source>
        <dbReference type="SAM" id="MobiDB-lite"/>
    </source>
</evidence>
<gene>
    <name evidence="7" type="ORF">DM01DRAFT_1373383</name>
</gene>
<dbReference type="GO" id="GO:0000124">
    <property type="term" value="C:SAGA complex"/>
    <property type="evidence" value="ECO:0007669"/>
    <property type="project" value="InterPro"/>
</dbReference>
<accession>A0A1X2GL86</accession>
<keyword evidence="8" id="KW-1185">Reference proteome</keyword>
<proteinExistence type="predicted"/>
<evidence type="ECO:0000256" key="1">
    <source>
        <dbReference type="ARBA" id="ARBA00004123"/>
    </source>
</evidence>
<dbReference type="Pfam" id="PF07039">
    <property type="entry name" value="SGF29_Tudor"/>
    <property type="match status" value="1"/>
</dbReference>
<name>A0A1X2GL86_9FUNG</name>
<evidence type="ECO:0000313" key="8">
    <source>
        <dbReference type="Proteomes" id="UP000242146"/>
    </source>
</evidence>
<dbReference type="PROSITE" id="PS51518">
    <property type="entry name" value="SGF29_C"/>
    <property type="match status" value="1"/>
</dbReference>
<dbReference type="CDD" id="cd20394">
    <property type="entry name" value="Tudor_SGF29_rpt2"/>
    <property type="match status" value="1"/>
</dbReference>
<dbReference type="InterPro" id="IPR037802">
    <property type="entry name" value="SGF29"/>
</dbReference>
<keyword evidence="4" id="KW-0539">Nucleus</keyword>
<dbReference type="Gene3D" id="2.30.30.140">
    <property type="match status" value="1"/>
</dbReference>
<dbReference type="AlphaFoldDB" id="A0A1X2GL86"/>
<organism evidence="7 8">
    <name type="scientific">Hesseltinella vesiculosa</name>
    <dbReference type="NCBI Taxonomy" id="101127"/>
    <lineage>
        <taxon>Eukaryota</taxon>
        <taxon>Fungi</taxon>
        <taxon>Fungi incertae sedis</taxon>
        <taxon>Mucoromycota</taxon>
        <taxon>Mucoromycotina</taxon>
        <taxon>Mucoromycetes</taxon>
        <taxon>Mucorales</taxon>
        <taxon>Cunninghamellaceae</taxon>
        <taxon>Hesseltinella</taxon>
    </lineage>
</organism>
<evidence type="ECO:0000256" key="4">
    <source>
        <dbReference type="ARBA" id="ARBA00023242"/>
    </source>
</evidence>
<keyword evidence="2" id="KW-0805">Transcription regulation</keyword>
<evidence type="ECO:0000256" key="2">
    <source>
        <dbReference type="ARBA" id="ARBA00023015"/>
    </source>
</evidence>
<dbReference type="InterPro" id="IPR047287">
    <property type="entry name" value="Tudor_SGF29_rpt2"/>
</dbReference>